<feature type="compositionally biased region" description="Basic residues" evidence="1">
    <location>
        <begin position="102"/>
        <end position="111"/>
    </location>
</feature>
<evidence type="ECO:0000256" key="1">
    <source>
        <dbReference type="SAM" id="MobiDB-lite"/>
    </source>
</evidence>
<proteinExistence type="predicted"/>
<gene>
    <name evidence="2" type="ORF">PG991_016316</name>
</gene>
<protein>
    <submittedName>
        <fullName evidence="2">Uncharacterized protein</fullName>
    </submittedName>
</protein>
<feature type="region of interest" description="Disordered" evidence="1">
    <location>
        <begin position="102"/>
        <end position="150"/>
    </location>
</feature>
<name>A0ABR1QZY2_9PEZI</name>
<accession>A0ABR1QZY2</accession>
<keyword evidence="3" id="KW-1185">Reference proteome</keyword>
<evidence type="ECO:0000313" key="2">
    <source>
        <dbReference type="EMBL" id="KAK7993137.1"/>
    </source>
</evidence>
<reference evidence="2 3" key="1">
    <citation type="submission" date="2023-01" db="EMBL/GenBank/DDBJ databases">
        <title>Analysis of 21 Apiospora genomes using comparative genomics revels a genus with tremendous synthesis potential of carbohydrate active enzymes and secondary metabolites.</title>
        <authorList>
            <person name="Sorensen T."/>
        </authorList>
    </citation>
    <scope>NUCLEOTIDE SEQUENCE [LARGE SCALE GENOMIC DNA]</scope>
    <source>
        <strain evidence="2 3">CBS 20057</strain>
    </source>
</reference>
<organism evidence="2 3">
    <name type="scientific">Apiospora marii</name>
    <dbReference type="NCBI Taxonomy" id="335849"/>
    <lineage>
        <taxon>Eukaryota</taxon>
        <taxon>Fungi</taxon>
        <taxon>Dikarya</taxon>
        <taxon>Ascomycota</taxon>
        <taxon>Pezizomycotina</taxon>
        <taxon>Sordariomycetes</taxon>
        <taxon>Xylariomycetidae</taxon>
        <taxon>Amphisphaeriales</taxon>
        <taxon>Apiosporaceae</taxon>
        <taxon>Apiospora</taxon>
    </lineage>
</organism>
<dbReference type="Proteomes" id="UP001396898">
    <property type="component" value="Unassembled WGS sequence"/>
</dbReference>
<dbReference type="EMBL" id="JAQQWI010000025">
    <property type="protein sequence ID" value="KAK7993137.1"/>
    <property type="molecule type" value="Genomic_DNA"/>
</dbReference>
<comment type="caution">
    <text evidence="2">The sequence shown here is derived from an EMBL/GenBank/DDBJ whole genome shotgun (WGS) entry which is preliminary data.</text>
</comment>
<sequence length="150" mass="16660">MRRFTSKTINFIETPLTALSTGYQDPLLKAISEIRKELSYRPLVLSRFNFNTRGIRPHVSIHVAGNKEVVTAALKNGRGDRITTVYVSDDYRFNHYPSRKAYRGKLKRGSGKGKDEDTSVGEGSQDALEGYSETPGEGEQKDSGEGSSKN</sequence>
<evidence type="ECO:0000313" key="3">
    <source>
        <dbReference type="Proteomes" id="UP001396898"/>
    </source>
</evidence>